<evidence type="ECO:0000313" key="4">
    <source>
        <dbReference type="Proteomes" id="UP001150538"/>
    </source>
</evidence>
<evidence type="ECO:0000259" key="2">
    <source>
        <dbReference type="PROSITE" id="PS51043"/>
    </source>
</evidence>
<dbReference type="PROSITE" id="PS51043">
    <property type="entry name" value="DDHD"/>
    <property type="match status" value="1"/>
</dbReference>
<evidence type="ECO:0000313" key="3">
    <source>
        <dbReference type="EMBL" id="KAJ1919896.1"/>
    </source>
</evidence>
<feature type="region of interest" description="Disordered" evidence="1">
    <location>
        <begin position="1054"/>
        <end position="1081"/>
    </location>
</feature>
<feature type="compositionally biased region" description="Basic and acidic residues" evidence="1">
    <location>
        <begin position="74"/>
        <end position="84"/>
    </location>
</feature>
<feature type="compositionally biased region" description="Basic and acidic residues" evidence="1">
    <location>
        <begin position="594"/>
        <end position="604"/>
    </location>
</feature>
<feature type="region of interest" description="Disordered" evidence="1">
    <location>
        <begin position="771"/>
        <end position="839"/>
    </location>
</feature>
<feature type="region of interest" description="Disordered" evidence="1">
    <location>
        <begin position="1"/>
        <end position="46"/>
    </location>
</feature>
<feature type="compositionally biased region" description="Basic and acidic residues" evidence="1">
    <location>
        <begin position="826"/>
        <end position="835"/>
    </location>
</feature>
<feature type="compositionally biased region" description="Polar residues" evidence="1">
    <location>
        <begin position="907"/>
        <end position="916"/>
    </location>
</feature>
<feature type="compositionally biased region" description="Acidic residues" evidence="1">
    <location>
        <begin position="1065"/>
        <end position="1079"/>
    </location>
</feature>
<dbReference type="Pfam" id="PF04081">
    <property type="entry name" value="DNA_pol_delta_4"/>
    <property type="match status" value="1"/>
</dbReference>
<proteinExistence type="predicted"/>
<comment type="caution">
    <text evidence="3">The sequence shown here is derived from an EMBL/GenBank/DDBJ whole genome shotgun (WGS) entry which is preliminary data.</text>
</comment>
<feature type="domain" description="DDHD" evidence="2">
    <location>
        <begin position="219"/>
        <end position="413"/>
    </location>
</feature>
<dbReference type="OrthoDB" id="431378at2759"/>
<feature type="region of interest" description="Disordered" evidence="1">
    <location>
        <begin position="631"/>
        <end position="700"/>
    </location>
</feature>
<feature type="region of interest" description="Disordered" evidence="1">
    <location>
        <begin position="520"/>
        <end position="563"/>
    </location>
</feature>
<dbReference type="PANTHER" id="PTHR23509:SF10">
    <property type="entry name" value="LD21067P"/>
    <property type="match status" value="1"/>
</dbReference>
<feature type="compositionally biased region" description="Polar residues" evidence="1">
    <location>
        <begin position="522"/>
        <end position="535"/>
    </location>
</feature>
<dbReference type="GO" id="GO:0005737">
    <property type="term" value="C:cytoplasm"/>
    <property type="evidence" value="ECO:0007669"/>
    <property type="project" value="TreeGrafter"/>
</dbReference>
<dbReference type="InterPro" id="IPR004177">
    <property type="entry name" value="DDHD_dom"/>
</dbReference>
<dbReference type="PANTHER" id="PTHR23509">
    <property type="entry name" value="PA-PL1 PHOSPHOLIPASE FAMILY"/>
    <property type="match status" value="1"/>
</dbReference>
<protein>
    <recommendedName>
        <fullName evidence="2">DDHD domain-containing protein</fullName>
    </recommendedName>
</protein>
<feature type="region of interest" description="Disordered" evidence="1">
    <location>
        <begin position="427"/>
        <end position="462"/>
    </location>
</feature>
<feature type="compositionally biased region" description="Polar residues" evidence="1">
    <location>
        <begin position="929"/>
        <end position="941"/>
    </location>
</feature>
<feature type="region of interest" description="Disordered" evidence="1">
    <location>
        <begin position="585"/>
        <end position="606"/>
    </location>
</feature>
<feature type="compositionally biased region" description="Low complexity" evidence="1">
    <location>
        <begin position="812"/>
        <end position="825"/>
    </location>
</feature>
<feature type="compositionally biased region" description="Basic and acidic residues" evidence="1">
    <location>
        <begin position="442"/>
        <end position="459"/>
    </location>
</feature>
<dbReference type="GO" id="GO:0006260">
    <property type="term" value="P:DNA replication"/>
    <property type="evidence" value="ECO:0007669"/>
    <property type="project" value="InterPro"/>
</dbReference>
<feature type="compositionally biased region" description="Polar residues" evidence="1">
    <location>
        <begin position="1012"/>
        <end position="1024"/>
    </location>
</feature>
<dbReference type="SMART" id="SM01127">
    <property type="entry name" value="DDHD"/>
    <property type="match status" value="1"/>
</dbReference>
<feature type="region of interest" description="Disordered" evidence="1">
    <location>
        <begin position="907"/>
        <end position="948"/>
    </location>
</feature>
<feature type="compositionally biased region" description="Low complexity" evidence="1">
    <location>
        <begin position="536"/>
        <end position="555"/>
    </location>
</feature>
<feature type="compositionally biased region" description="Basic residues" evidence="1">
    <location>
        <begin position="685"/>
        <end position="696"/>
    </location>
</feature>
<gene>
    <name evidence="3" type="ORF">H4219_001676</name>
</gene>
<dbReference type="InterPro" id="IPR058055">
    <property type="entry name" value="PA-PLA1"/>
</dbReference>
<feature type="region of interest" description="Disordered" evidence="1">
    <location>
        <begin position="989"/>
        <end position="1041"/>
    </location>
</feature>
<feature type="compositionally biased region" description="Polar residues" evidence="1">
    <location>
        <begin position="669"/>
        <end position="679"/>
    </location>
</feature>
<name>A0A9W8A5A9_9FUNG</name>
<dbReference type="GO" id="GO:0004620">
    <property type="term" value="F:phospholipase activity"/>
    <property type="evidence" value="ECO:0007669"/>
    <property type="project" value="TreeGrafter"/>
</dbReference>
<reference evidence="3" key="1">
    <citation type="submission" date="2022-07" db="EMBL/GenBank/DDBJ databases">
        <title>Phylogenomic reconstructions and comparative analyses of Kickxellomycotina fungi.</title>
        <authorList>
            <person name="Reynolds N.K."/>
            <person name="Stajich J.E."/>
            <person name="Barry K."/>
            <person name="Grigoriev I.V."/>
            <person name="Crous P."/>
            <person name="Smith M.E."/>
        </authorList>
    </citation>
    <scope>NUCLEOTIDE SEQUENCE</scope>
    <source>
        <strain evidence="3">NBRC 100468</strain>
    </source>
</reference>
<dbReference type="GO" id="GO:0046872">
    <property type="term" value="F:metal ion binding"/>
    <property type="evidence" value="ECO:0007669"/>
    <property type="project" value="InterPro"/>
</dbReference>
<keyword evidence="4" id="KW-1185">Reference proteome</keyword>
<evidence type="ECO:0000256" key="1">
    <source>
        <dbReference type="SAM" id="MobiDB-lite"/>
    </source>
</evidence>
<dbReference type="Proteomes" id="UP001150538">
    <property type="component" value="Unassembled WGS sequence"/>
</dbReference>
<organism evidence="3 4">
    <name type="scientific">Mycoemilia scoparia</name>
    <dbReference type="NCBI Taxonomy" id="417184"/>
    <lineage>
        <taxon>Eukaryota</taxon>
        <taxon>Fungi</taxon>
        <taxon>Fungi incertae sedis</taxon>
        <taxon>Zoopagomycota</taxon>
        <taxon>Kickxellomycotina</taxon>
        <taxon>Kickxellomycetes</taxon>
        <taxon>Kickxellales</taxon>
        <taxon>Kickxellaceae</taxon>
        <taxon>Mycoemilia</taxon>
    </lineage>
</organism>
<feature type="region of interest" description="Disordered" evidence="1">
    <location>
        <begin position="63"/>
        <end position="84"/>
    </location>
</feature>
<sequence>MNTKPASSSSTTTKTGAYRSFIGRRRATSSSEAFPQHNNESRQEKPITHLFFVVPGTGPHLENEKPAGNFLKNSRHESRNASHHSDLAHLSVPFIYRRMDKITLPTIPWIRSVNHNVIGDILYWFSRYNGTKLTQIVINELNIAYDKFISENPNFNGKIGLICHSLGGLICYDILYLQRRHSLLKAARESTEADFLLEKVNEKCPPLPDRDEDPDHLTLKFKPTYLYTMGSPIGGAMVFRNLSFDTYTIDCHFHNIFQPYDPFGYRTEPLADEAYIDEPAIPITTLPENQVVSATAISVFDGFSRPLASVGSRISRRLSVLPHPHFPRPLTPRASGLLSSARKSVEHQISHLASLVHNPLGHSRSEKTLKPYQHSPLAASCPDGFGSPVSATGHLFYGDENYSNDSLMYSRSQTNLGRSSNVSWYNSMVPKSSPGPAQINRRGSEAGSAKDKSLFDKLKSKSPLLRNRGKSISKSFSSAHSEGKATFEYSPSLRVESAHKHTSISQSIKSLFKRNFKKDGPVSSSLDTTPSTNNQSPAGLAASTSGSSPLSGASKSPHKNRNYMVFGPKSHENVGLNIKVGSPKAGAEYSPNHDIPHFERKDSDASSVDAMAKKIFSHIMMPKIERYPSEPAYSNKGYPRAHYEPHQLSPRQKNLQKSYDHHREPEAPNMSSRNSPSTMSIRDKSSKKRRSQRNFRRTTPQSILEMNISEINDNMAKGYVNQDAINELIRQMEETLSDPMVSKNLNTNHPTNQALSRLRVISATMKRKASAAVPAYRSQSEMPGDFSPRPPPPELRIENCSDDDSETTHHQSVNSSVSSLSTSSREYSDETRVNTDLDQYELKSPQTLIDLEGSVDNNQKDKKPIRTSQITISGANPIIAMMHQVLDVSNTESYSKVRTLEDLNSAHQSLNNSPECTNDDTDHQFPLVTPSTSSGNNSLRPSSGVEDSFTRRFPESAQVFDSTQQYSPNVETFNSYCGSPNVTVVSLKDSSGDSIHHSPSPVKKRTPVPRNVSGTSTILSSSRHQALHMRDSHVTATSGRVTFEEPASARFARINSDANDLMPVNEEDEDDNDEEEEDLLPPLPYSERMDYIISWEKRHLTSEYWLGLKGHFTYWNNKDVLYHILHYSVLNDNDDDDDNVGDVHVEDYDDLSIQLFRFDMDVYYGPTIGLTRSERWARAKSLGLKSPPQRVKKHLEDAKSLEKTGLQTSVFEHACQYGICPNARNEG</sequence>
<dbReference type="GO" id="GO:0000731">
    <property type="term" value="P:DNA synthesis involved in DNA repair"/>
    <property type="evidence" value="ECO:0007669"/>
    <property type="project" value="InterPro"/>
</dbReference>
<dbReference type="AlphaFoldDB" id="A0A9W8A5A9"/>
<dbReference type="EMBL" id="JANBPU010000020">
    <property type="protein sequence ID" value="KAJ1919896.1"/>
    <property type="molecule type" value="Genomic_DNA"/>
</dbReference>
<accession>A0A9W8A5A9</accession>
<feature type="compositionally biased region" description="Polar residues" evidence="1">
    <location>
        <begin position="28"/>
        <end position="38"/>
    </location>
</feature>
<dbReference type="InterPro" id="IPR007218">
    <property type="entry name" value="DNA_pol_delta_4"/>
</dbReference>